<dbReference type="InterPro" id="IPR009072">
    <property type="entry name" value="Histone-fold"/>
</dbReference>
<feature type="region of interest" description="Disordered" evidence="5">
    <location>
        <begin position="151"/>
        <end position="194"/>
    </location>
</feature>
<organism evidence="7 8">
    <name type="scientific">Tilletiaria anomala (strain ATCC 24038 / CBS 436.72 / UBC 951)</name>
    <dbReference type="NCBI Taxonomy" id="1037660"/>
    <lineage>
        <taxon>Eukaryota</taxon>
        <taxon>Fungi</taxon>
        <taxon>Dikarya</taxon>
        <taxon>Basidiomycota</taxon>
        <taxon>Ustilaginomycotina</taxon>
        <taxon>Exobasidiomycetes</taxon>
        <taxon>Georgefischeriales</taxon>
        <taxon>Tilletiariaceae</taxon>
        <taxon>Tilletiaria</taxon>
    </lineage>
</organism>
<dbReference type="SMART" id="SM00576">
    <property type="entry name" value="BTP"/>
    <property type="match status" value="1"/>
</dbReference>
<keyword evidence="2" id="KW-0805">Transcription regulation</keyword>
<dbReference type="GO" id="GO:0046982">
    <property type="term" value="F:protein heterodimerization activity"/>
    <property type="evidence" value="ECO:0007669"/>
    <property type="project" value="InterPro"/>
</dbReference>
<evidence type="ECO:0000256" key="5">
    <source>
        <dbReference type="SAM" id="MobiDB-lite"/>
    </source>
</evidence>
<evidence type="ECO:0000256" key="3">
    <source>
        <dbReference type="ARBA" id="ARBA00023163"/>
    </source>
</evidence>
<gene>
    <name evidence="7" type="ORF">K437DRAFT_273563</name>
</gene>
<dbReference type="STRING" id="1037660.A0A066WA76"/>
<dbReference type="AlphaFoldDB" id="A0A066WA76"/>
<name>A0A066WA76_TILAU</name>
<feature type="domain" description="Bromodomain associated" evidence="6">
    <location>
        <begin position="10"/>
        <end position="86"/>
    </location>
</feature>
<evidence type="ECO:0000256" key="1">
    <source>
        <dbReference type="ARBA" id="ARBA00004123"/>
    </source>
</evidence>
<dbReference type="OMA" id="HAERFFH"/>
<protein>
    <recommendedName>
        <fullName evidence="6">Bromodomain associated domain-containing protein</fullName>
    </recommendedName>
</protein>
<keyword evidence="8" id="KW-1185">Reference proteome</keyword>
<keyword evidence="3" id="KW-0804">Transcription</keyword>
<dbReference type="PANTHER" id="PTHR46338:SF1">
    <property type="entry name" value="TRANSCRIPTION INITIATION FACTOR TFIID SUBUNIT 8"/>
    <property type="match status" value="1"/>
</dbReference>
<accession>A0A066WA76</accession>
<dbReference type="RefSeq" id="XP_013243998.1">
    <property type="nucleotide sequence ID" value="XM_013388544.1"/>
</dbReference>
<reference evidence="7 8" key="1">
    <citation type="submission" date="2014-05" db="EMBL/GenBank/DDBJ databases">
        <title>Draft genome sequence of a rare smut relative, Tilletiaria anomala UBC 951.</title>
        <authorList>
            <consortium name="DOE Joint Genome Institute"/>
            <person name="Toome M."/>
            <person name="Kuo A."/>
            <person name="Henrissat B."/>
            <person name="Lipzen A."/>
            <person name="Tritt A."/>
            <person name="Yoshinaga Y."/>
            <person name="Zane M."/>
            <person name="Barry K."/>
            <person name="Grigoriev I.V."/>
            <person name="Spatafora J.W."/>
            <person name="Aimea M.C."/>
        </authorList>
    </citation>
    <scope>NUCLEOTIDE SEQUENCE [LARGE SCALE GENOMIC DNA]</scope>
    <source>
        <strain evidence="7 8">UBC 951</strain>
    </source>
</reference>
<dbReference type="EMBL" id="JMSN01000027">
    <property type="protein sequence ID" value="KDN47979.1"/>
    <property type="molecule type" value="Genomic_DNA"/>
</dbReference>
<dbReference type="Pfam" id="PF07524">
    <property type="entry name" value="Bromo_TP"/>
    <property type="match status" value="1"/>
</dbReference>
<dbReference type="GeneID" id="25266462"/>
<dbReference type="PANTHER" id="PTHR46338">
    <property type="entry name" value="TRANSCRIPTION INITIATION FACTOR TFIID SUBUNIT 8"/>
    <property type="match status" value="1"/>
</dbReference>
<dbReference type="GO" id="GO:0005669">
    <property type="term" value="C:transcription factor TFIID complex"/>
    <property type="evidence" value="ECO:0007669"/>
    <property type="project" value="InterPro"/>
</dbReference>
<evidence type="ECO:0000256" key="2">
    <source>
        <dbReference type="ARBA" id="ARBA00023015"/>
    </source>
</evidence>
<evidence type="ECO:0000259" key="6">
    <source>
        <dbReference type="SMART" id="SM00576"/>
    </source>
</evidence>
<evidence type="ECO:0000256" key="4">
    <source>
        <dbReference type="ARBA" id="ARBA00023242"/>
    </source>
</evidence>
<dbReference type="Proteomes" id="UP000027361">
    <property type="component" value="Unassembled WGS sequence"/>
</dbReference>
<comment type="caution">
    <text evidence="7">The sequence shown here is derived from an EMBL/GenBank/DDBJ whole genome shotgun (WGS) entry which is preliminary data.</text>
</comment>
<evidence type="ECO:0000313" key="7">
    <source>
        <dbReference type="EMBL" id="KDN47979.1"/>
    </source>
</evidence>
<keyword evidence="4" id="KW-0539">Nucleus</keyword>
<dbReference type="Gene3D" id="1.10.20.10">
    <property type="entry name" value="Histone, subunit A"/>
    <property type="match status" value="1"/>
</dbReference>
<dbReference type="InterPro" id="IPR006565">
    <property type="entry name" value="BTP"/>
</dbReference>
<dbReference type="CDD" id="cd00076">
    <property type="entry name" value="HFD_SF"/>
    <property type="match status" value="1"/>
</dbReference>
<dbReference type="OrthoDB" id="3363896at2759"/>
<proteinExistence type="predicted"/>
<sequence length="534" mass="57597">MTGTGRSPAAVHAHSILKTSTIGIISSTGFRKSSGNAVDLLTEILQRYIALLATTCVSNADQANRAQVAPRDLATALEELGSSVDEVREWVEVESSEEKELSKATGTHAKAAALKELMDATRAPAPASEERRILTFEYVTEADRRAASAYARAVDDDTSGSDDESATDALLSDRADKSETSSSTSHEVDTGEHPVAPFSVELPFIPSHLPPIPSEKSFVAHATEQIYADLAASNVDKGKARQLEDDVRKAREANEAHVRRVIRDVWREEVSYDCSQLRQRISNASLDLPCIDKSAPIAEQPRANSLHAFAADFVALQSERTSSARAGILMTPEGSQQHTQTLLKRRRMASSLADPSRFMPLDSLHAAVSARPSASPFTPSPSLLITLPSDGSAPVFTPTNAHGRSVCLVPPSCAAAQPALGYRWPVQVQSAVRAVAELDIQRKVARIDDPPPLYDSQHVERVFRGMPASRQLLGAAHSALAPALNALAVQQKRKLGAASDDADLELPTKGTLVYTWDWTTKDPFDDTLPGKRLP</sequence>
<evidence type="ECO:0000313" key="8">
    <source>
        <dbReference type="Proteomes" id="UP000027361"/>
    </source>
</evidence>
<comment type="subcellular location">
    <subcellularLocation>
        <location evidence="1">Nucleus</location>
    </subcellularLocation>
</comment>
<dbReference type="HOGENOM" id="CLU_466970_0_0_1"/>
<dbReference type="InParanoid" id="A0A066WA76"/>
<feature type="compositionally biased region" description="Acidic residues" evidence="5">
    <location>
        <begin position="156"/>
        <end position="166"/>
    </location>
</feature>
<dbReference type="InterPro" id="IPR037818">
    <property type="entry name" value="TAF8"/>
</dbReference>
<dbReference type="SUPFAM" id="SSF47113">
    <property type="entry name" value="Histone-fold"/>
    <property type="match status" value="1"/>
</dbReference>